<dbReference type="FunFam" id="3.40.50.10490:FF:000001">
    <property type="entry name" value="Glutamine--fructose-6-phosphate aminotransferase [isomerizing]"/>
    <property type="match status" value="1"/>
</dbReference>
<evidence type="ECO:0000256" key="8">
    <source>
        <dbReference type="ARBA" id="ARBA00022737"/>
    </source>
</evidence>
<dbReference type="Gene3D" id="3.60.20.10">
    <property type="entry name" value="Glutamine Phosphoribosylpyrophosphate, subunit 1, domain 1"/>
    <property type="match status" value="1"/>
</dbReference>
<dbReference type="PANTHER" id="PTHR10937:SF0">
    <property type="entry name" value="GLUTAMINE--FRUCTOSE-6-PHOSPHATE TRANSAMINASE (ISOMERIZING)"/>
    <property type="match status" value="1"/>
</dbReference>
<dbReference type="InterPro" id="IPR046348">
    <property type="entry name" value="SIS_dom_sf"/>
</dbReference>
<dbReference type="CDD" id="cd05009">
    <property type="entry name" value="SIS_GlmS_GlmD_2"/>
    <property type="match status" value="1"/>
</dbReference>
<evidence type="ECO:0000259" key="12">
    <source>
        <dbReference type="PROSITE" id="PS51464"/>
    </source>
</evidence>
<proteinExistence type="inferred from homology"/>
<evidence type="ECO:0000256" key="10">
    <source>
        <dbReference type="SAM" id="MobiDB-lite"/>
    </source>
</evidence>
<reference evidence="13 14" key="1">
    <citation type="journal article" date="2024" name="Science">
        <title>Giant polyketide synthase enzymes in the biosynthesis of giant marine polyether toxins.</title>
        <authorList>
            <person name="Fallon T.R."/>
            <person name="Shende V.V."/>
            <person name="Wierzbicki I.H."/>
            <person name="Pendleton A.L."/>
            <person name="Watervoot N.F."/>
            <person name="Auber R.P."/>
            <person name="Gonzalez D.J."/>
            <person name="Wisecaver J.H."/>
            <person name="Moore B.S."/>
        </authorList>
    </citation>
    <scope>NUCLEOTIDE SEQUENCE [LARGE SCALE GENOMIC DNA]</scope>
    <source>
        <strain evidence="13 14">12B1</strain>
    </source>
</reference>
<dbReference type="InterPro" id="IPR005855">
    <property type="entry name" value="GFAT"/>
</dbReference>
<dbReference type="Pfam" id="PF01380">
    <property type="entry name" value="SIS"/>
    <property type="match status" value="2"/>
</dbReference>
<dbReference type="NCBIfam" id="TIGR01135">
    <property type="entry name" value="glmS"/>
    <property type="match status" value="1"/>
</dbReference>
<dbReference type="InterPro" id="IPR047084">
    <property type="entry name" value="GFAT_N"/>
</dbReference>
<evidence type="ECO:0000256" key="3">
    <source>
        <dbReference type="ARBA" id="ARBA00012916"/>
    </source>
</evidence>
<dbReference type="EC" id="2.6.1.16" evidence="3"/>
<dbReference type="InterPro" id="IPR029055">
    <property type="entry name" value="Ntn_hydrolases_N"/>
</dbReference>
<evidence type="ECO:0000256" key="5">
    <source>
        <dbReference type="ARBA" id="ARBA00022490"/>
    </source>
</evidence>
<feature type="domain" description="SIS" evidence="12">
    <location>
        <begin position="487"/>
        <end position="628"/>
    </location>
</feature>
<dbReference type="NCBIfam" id="NF001484">
    <property type="entry name" value="PRK00331.1"/>
    <property type="match status" value="1"/>
</dbReference>
<dbReference type="Pfam" id="PF13522">
    <property type="entry name" value="GATase_6"/>
    <property type="match status" value="1"/>
</dbReference>
<evidence type="ECO:0000256" key="1">
    <source>
        <dbReference type="ARBA" id="ARBA00001031"/>
    </source>
</evidence>
<dbReference type="SUPFAM" id="SSF53697">
    <property type="entry name" value="SIS domain"/>
    <property type="match status" value="1"/>
</dbReference>
<dbReference type="PROSITE" id="PS51464">
    <property type="entry name" value="SIS"/>
    <property type="match status" value="2"/>
</dbReference>
<keyword evidence="8" id="KW-0677">Repeat</keyword>
<sequence>MCGIVAYLGKAQAKDIMLGGLTRLEYRGYDSAGLALMQPAQDEPAEANGGAPPPEAKRRRTAGGGYRLKVVKTVGKVKNLTAACAVGTAGTLGIAHTRWATHGPPTDRNAHPHLSFDGKLCVVHNGIVENFKELRTQLQRKGYVMASDTDTELIAHLIADIRQQKWMPLEEAVRQALTQIQGAFGLAVLSVDEPDMLIGARRGSPLILGVGTDEYLLASDAAAVVERTKQVCYLNDGDMVIITRENGYQIKTLDNVQLCREVQQIELSLQEIQKGSYKHFMLKEICEQPEVLEQCMRGRVKASEGQLLLGGLAMHMDRLAAATRIIIVACGTSWHAALLGEYLIEHLARIPVEVEYGSEFRYRNPILFKEDVLIAVSQSGETADTLAALQLAKQHKCLCIGVCNQVGSSIARETDGGVYLHAGPEIGVASTKAFTAQIFTLSMIALKIAHRRGEIDDDSLKSKLQAMTELPGLLKRVIDQKETVLQMAKVYRYASNFLYLGRGFNFPVALEGALKLKEISYIHAEGYPAAEMKHGPIALIDQFMPVVVIAPKSDPNYHKLQSNIEEVLARGGAVIAITEDDNHDLDNCDYVIRVPTTDEFLMPVLAVAPLQLMAYYIADMRGCNVDQPRNLAKSVTVE</sequence>
<dbReference type="GO" id="GO:0006002">
    <property type="term" value="P:fructose 6-phosphate metabolic process"/>
    <property type="evidence" value="ECO:0007669"/>
    <property type="project" value="TreeGrafter"/>
</dbReference>
<feature type="domain" description="Glutamine amidotransferase type-2" evidence="11">
    <location>
        <begin position="2"/>
        <end position="245"/>
    </location>
</feature>
<dbReference type="GO" id="GO:0005829">
    <property type="term" value="C:cytosol"/>
    <property type="evidence" value="ECO:0007669"/>
    <property type="project" value="TreeGrafter"/>
</dbReference>
<comment type="catalytic activity">
    <reaction evidence="1">
        <text>D-fructose 6-phosphate + L-glutamine = D-glucosamine 6-phosphate + L-glutamate</text>
        <dbReference type="Rhea" id="RHEA:13237"/>
        <dbReference type="ChEBI" id="CHEBI:29985"/>
        <dbReference type="ChEBI" id="CHEBI:58359"/>
        <dbReference type="ChEBI" id="CHEBI:58725"/>
        <dbReference type="ChEBI" id="CHEBI:61527"/>
        <dbReference type="EC" id="2.6.1.16"/>
    </reaction>
</comment>
<comment type="caution">
    <text evidence="13">The sequence shown here is derived from an EMBL/GenBank/DDBJ whole genome shotgun (WGS) entry which is preliminary data.</text>
</comment>
<evidence type="ECO:0000256" key="9">
    <source>
        <dbReference type="ARBA" id="ARBA00022962"/>
    </source>
</evidence>
<dbReference type="FunFam" id="3.60.20.10:FF:000006">
    <property type="entry name" value="Glutamine--fructose-6-phosphate aminotransferase [isomerizing]"/>
    <property type="match status" value="1"/>
</dbReference>
<keyword evidence="9" id="KW-0315">Glutamine amidotransferase</keyword>
<accession>A0AB34IR50</accession>
<gene>
    <name evidence="13" type="ORF">AB1Y20_008661</name>
</gene>
<organism evidence="13 14">
    <name type="scientific">Prymnesium parvum</name>
    <name type="common">Toxic golden alga</name>
    <dbReference type="NCBI Taxonomy" id="97485"/>
    <lineage>
        <taxon>Eukaryota</taxon>
        <taxon>Haptista</taxon>
        <taxon>Haptophyta</taxon>
        <taxon>Prymnesiophyceae</taxon>
        <taxon>Prymnesiales</taxon>
        <taxon>Prymnesiaceae</taxon>
        <taxon>Prymnesium</taxon>
    </lineage>
</organism>
<evidence type="ECO:0000313" key="13">
    <source>
        <dbReference type="EMBL" id="KAL1504891.1"/>
    </source>
</evidence>
<dbReference type="Proteomes" id="UP001515480">
    <property type="component" value="Unassembled WGS sequence"/>
</dbReference>
<evidence type="ECO:0000256" key="2">
    <source>
        <dbReference type="ARBA" id="ARBA00004496"/>
    </source>
</evidence>
<evidence type="ECO:0000256" key="4">
    <source>
        <dbReference type="ARBA" id="ARBA00016090"/>
    </source>
</evidence>
<keyword evidence="5" id="KW-0963">Cytoplasm</keyword>
<dbReference type="InterPro" id="IPR001347">
    <property type="entry name" value="SIS_dom"/>
</dbReference>
<dbReference type="InterPro" id="IPR035466">
    <property type="entry name" value="GlmS/AgaS_SIS"/>
</dbReference>
<dbReference type="GO" id="GO:0006487">
    <property type="term" value="P:protein N-linked glycosylation"/>
    <property type="evidence" value="ECO:0007669"/>
    <property type="project" value="TreeGrafter"/>
</dbReference>
<comment type="subcellular location">
    <subcellularLocation>
        <location evidence="2">Cytoplasm</location>
    </subcellularLocation>
</comment>
<dbReference type="GO" id="GO:0004360">
    <property type="term" value="F:glutamine-fructose-6-phosphate transaminase (isomerizing) activity"/>
    <property type="evidence" value="ECO:0007669"/>
    <property type="project" value="UniProtKB-EC"/>
</dbReference>
<dbReference type="PANTHER" id="PTHR10937">
    <property type="entry name" value="GLUCOSAMINE--FRUCTOSE-6-PHOSPHATE AMINOTRANSFERASE, ISOMERIZING"/>
    <property type="match status" value="1"/>
</dbReference>
<keyword evidence="14" id="KW-1185">Reference proteome</keyword>
<protein>
    <recommendedName>
        <fullName evidence="4">Glutamine--fructose-6-phosphate aminotransferase [isomerizing]</fullName>
        <ecNumber evidence="3">2.6.1.16</ecNumber>
    </recommendedName>
</protein>
<evidence type="ECO:0000259" key="11">
    <source>
        <dbReference type="PROSITE" id="PS51278"/>
    </source>
</evidence>
<keyword evidence="7" id="KW-0808">Transferase</keyword>
<dbReference type="GO" id="GO:0097367">
    <property type="term" value="F:carbohydrate derivative binding"/>
    <property type="evidence" value="ECO:0007669"/>
    <property type="project" value="InterPro"/>
</dbReference>
<dbReference type="InterPro" id="IPR035490">
    <property type="entry name" value="GlmS/FrlB_SIS"/>
</dbReference>
<feature type="region of interest" description="Disordered" evidence="10">
    <location>
        <begin position="41"/>
        <end position="63"/>
    </location>
</feature>
<dbReference type="PROSITE" id="PS51278">
    <property type="entry name" value="GATASE_TYPE_2"/>
    <property type="match status" value="1"/>
</dbReference>
<keyword evidence="6" id="KW-0032">Aminotransferase</keyword>
<dbReference type="InterPro" id="IPR017932">
    <property type="entry name" value="GATase_2_dom"/>
</dbReference>
<dbReference type="AlphaFoldDB" id="A0AB34IR50"/>
<dbReference type="HAMAP" id="MF_00164">
    <property type="entry name" value="GlmS"/>
    <property type="match status" value="1"/>
</dbReference>
<dbReference type="GO" id="GO:0006047">
    <property type="term" value="P:UDP-N-acetylglucosamine metabolic process"/>
    <property type="evidence" value="ECO:0007669"/>
    <property type="project" value="TreeGrafter"/>
</dbReference>
<evidence type="ECO:0000256" key="7">
    <source>
        <dbReference type="ARBA" id="ARBA00022679"/>
    </source>
</evidence>
<feature type="domain" description="SIS" evidence="12">
    <location>
        <begin position="315"/>
        <end position="454"/>
    </location>
</feature>
<dbReference type="SUPFAM" id="SSF56235">
    <property type="entry name" value="N-terminal nucleophile aminohydrolases (Ntn hydrolases)"/>
    <property type="match status" value="1"/>
</dbReference>
<dbReference type="GO" id="GO:0046349">
    <property type="term" value="P:amino sugar biosynthetic process"/>
    <property type="evidence" value="ECO:0007669"/>
    <property type="project" value="UniProtKB-ARBA"/>
</dbReference>
<dbReference type="FunFam" id="3.40.50.10490:FF:000002">
    <property type="entry name" value="Glutamine--fructose-6-phosphate aminotransferase [isomerizing]"/>
    <property type="match status" value="1"/>
</dbReference>
<dbReference type="CDD" id="cd05008">
    <property type="entry name" value="SIS_GlmS_GlmD_1"/>
    <property type="match status" value="1"/>
</dbReference>
<dbReference type="CDD" id="cd00714">
    <property type="entry name" value="GFAT"/>
    <property type="match status" value="1"/>
</dbReference>
<dbReference type="Gene3D" id="3.40.50.10490">
    <property type="entry name" value="Glucose-6-phosphate isomerase like protein, domain 1"/>
    <property type="match status" value="2"/>
</dbReference>
<name>A0AB34IR50_PRYPA</name>
<evidence type="ECO:0000256" key="6">
    <source>
        <dbReference type="ARBA" id="ARBA00022576"/>
    </source>
</evidence>
<evidence type="ECO:0000313" key="14">
    <source>
        <dbReference type="Proteomes" id="UP001515480"/>
    </source>
</evidence>
<dbReference type="EMBL" id="JBGBPQ010000019">
    <property type="protein sequence ID" value="KAL1504891.1"/>
    <property type="molecule type" value="Genomic_DNA"/>
</dbReference>